<protein>
    <recommendedName>
        <fullName evidence="4">Secreted protein</fullName>
    </recommendedName>
</protein>
<proteinExistence type="predicted"/>
<organism evidence="2 3">
    <name type="scientific">Colletotrichum zoysiae</name>
    <dbReference type="NCBI Taxonomy" id="1216348"/>
    <lineage>
        <taxon>Eukaryota</taxon>
        <taxon>Fungi</taxon>
        <taxon>Dikarya</taxon>
        <taxon>Ascomycota</taxon>
        <taxon>Pezizomycotina</taxon>
        <taxon>Sordariomycetes</taxon>
        <taxon>Hypocreomycetidae</taxon>
        <taxon>Glomerellales</taxon>
        <taxon>Glomerellaceae</taxon>
        <taxon>Colletotrichum</taxon>
        <taxon>Colletotrichum graminicola species complex</taxon>
    </lineage>
</organism>
<evidence type="ECO:0000313" key="2">
    <source>
        <dbReference type="EMBL" id="KAK2021045.1"/>
    </source>
</evidence>
<gene>
    <name evidence="2" type="ORF">LX32DRAFT_646786</name>
</gene>
<reference evidence="2" key="1">
    <citation type="submission" date="2021-06" db="EMBL/GenBank/DDBJ databases">
        <title>Comparative genomics, transcriptomics and evolutionary studies reveal genomic signatures of adaptation to plant cell wall in hemibiotrophic fungi.</title>
        <authorList>
            <consortium name="DOE Joint Genome Institute"/>
            <person name="Baroncelli R."/>
            <person name="Diaz J.F."/>
            <person name="Benocci T."/>
            <person name="Peng M."/>
            <person name="Battaglia E."/>
            <person name="Haridas S."/>
            <person name="Andreopoulos W."/>
            <person name="Labutti K."/>
            <person name="Pangilinan J."/>
            <person name="Floch G.L."/>
            <person name="Makela M.R."/>
            <person name="Henrissat B."/>
            <person name="Grigoriev I.V."/>
            <person name="Crouch J.A."/>
            <person name="De Vries R.P."/>
            <person name="Sukno S.A."/>
            <person name="Thon M.R."/>
        </authorList>
    </citation>
    <scope>NUCLEOTIDE SEQUENCE</scope>
    <source>
        <strain evidence="2">MAFF235873</strain>
    </source>
</reference>
<sequence length="108" mass="12523">MQWLPYGRKVGFLILLTQQTVAPAQEWQRCHPLKRLIMQVMWLDQREIRSAAAKRHLGPPLRVAFLDGAHINRDTRQSTCSTSGRFLPCKIPSVTSRMVWNGLFRVHD</sequence>
<keyword evidence="1" id="KW-0732">Signal</keyword>
<name>A0AAD9LWM1_9PEZI</name>
<feature type="chain" id="PRO_5042179868" description="Secreted protein" evidence="1">
    <location>
        <begin position="25"/>
        <end position="108"/>
    </location>
</feature>
<feature type="signal peptide" evidence="1">
    <location>
        <begin position="1"/>
        <end position="24"/>
    </location>
</feature>
<accession>A0AAD9LWM1</accession>
<keyword evidence="3" id="KW-1185">Reference proteome</keyword>
<dbReference type="Proteomes" id="UP001232148">
    <property type="component" value="Unassembled WGS sequence"/>
</dbReference>
<evidence type="ECO:0000313" key="3">
    <source>
        <dbReference type="Proteomes" id="UP001232148"/>
    </source>
</evidence>
<comment type="caution">
    <text evidence="2">The sequence shown here is derived from an EMBL/GenBank/DDBJ whole genome shotgun (WGS) entry which is preliminary data.</text>
</comment>
<evidence type="ECO:0000256" key="1">
    <source>
        <dbReference type="SAM" id="SignalP"/>
    </source>
</evidence>
<dbReference type="EMBL" id="MU843142">
    <property type="protein sequence ID" value="KAK2021045.1"/>
    <property type="molecule type" value="Genomic_DNA"/>
</dbReference>
<dbReference type="AlphaFoldDB" id="A0AAD9LWM1"/>
<evidence type="ECO:0008006" key="4">
    <source>
        <dbReference type="Google" id="ProtNLM"/>
    </source>
</evidence>